<gene>
    <name evidence="2" type="ORF">X797_008265</name>
</gene>
<sequence>MASRQHNLRPASARRIPQRYKSRDKEGGGEAQTRKPSGNHTSASISSARPQSSRLGKYCAFPSRPLNDPDPGPSELVKAMGECCLPSEKTQELERILRGADSRQDQGTQATATSPRMALVARLPPMESGLARSPDDLEAPLVREEIEWGSDSNDEPPCAYSDMSGAGSRGGELDHAFWEVVDLLELGKVQVERFLTMYLVERKLWELYDGNVDNIPWRELAAEAARRNCQIADLMTLYPPELSTDRITEGDVVQATEYMRRRGLHSDAADLKGWMGLNMSGFVHLDITEPIFLPGKDGESLGRAHRSGCIDIEKIKAVAIAQARKMADESDRKCCINDASLGTAPRVIPRSVQDEIIRDGIHVTPRRNRLVRSGILSDMTSLVPISWHESDSPFGRSQLLAHDGQPSAPTDGNAYEVRTSAGGQMPISPSQCVPGTFVGTALEAGMTRKGFHPASAQTNHLQPPIPQFARSTTAMAAMQSLINSSGAVQDRDNGLFGTAAGLEVSAVVSGGLSAGYQSLINRRETPARSVDQHDTTAEATEPPAAQGSRNPREFRKEIEALSNPVAAANTNSEKLRRALLSRFKHYLQEDNKAPVSRPRAPRPAPIEVVEDDSDYTPGRSTGKKRRQSVQAQKTPVKQRKLDTTPNTPVRCQSRGAPMTGSPGEAIKPLNLISIDPGQKASGQEGATLASHAPPSPGSVVAVSPCSRRPSKGPGAGGEPTKGKKNAAPIFGLHRNQELTRPVDASENAEYAWSADEAAFAANSQFARYALRADRLRSGSRHWPEDALAALTRLKDEFHAVEFQQRGSTTRNAGEIRFAGCASRAVYAEFAMEAEFAMAVSCDGGGEVDGDEGGS</sequence>
<proteinExistence type="predicted"/>
<protein>
    <submittedName>
        <fullName evidence="2">Uncharacterized protein</fullName>
    </submittedName>
</protein>
<feature type="region of interest" description="Disordered" evidence="1">
    <location>
        <begin position="590"/>
        <end position="726"/>
    </location>
</feature>
<evidence type="ECO:0000313" key="2">
    <source>
        <dbReference type="EMBL" id="EXU98551.1"/>
    </source>
</evidence>
<dbReference type="eggNOG" id="ENOG502RAMX">
    <property type="taxonomic scope" value="Eukaryota"/>
</dbReference>
<organism evidence="2 3">
    <name type="scientific">Metarhizium robertsii</name>
    <dbReference type="NCBI Taxonomy" id="568076"/>
    <lineage>
        <taxon>Eukaryota</taxon>
        <taxon>Fungi</taxon>
        <taxon>Dikarya</taxon>
        <taxon>Ascomycota</taxon>
        <taxon>Pezizomycotina</taxon>
        <taxon>Sordariomycetes</taxon>
        <taxon>Hypocreomycetidae</taxon>
        <taxon>Hypocreales</taxon>
        <taxon>Clavicipitaceae</taxon>
        <taxon>Metarhizium</taxon>
    </lineage>
</organism>
<feature type="region of interest" description="Disordered" evidence="1">
    <location>
        <begin position="396"/>
        <end position="428"/>
    </location>
</feature>
<accession>A0A014PN56</accession>
<feature type="compositionally biased region" description="Low complexity" evidence="1">
    <location>
        <begin position="689"/>
        <end position="704"/>
    </location>
</feature>
<name>A0A014PN56_9HYPO</name>
<feature type="region of interest" description="Disordered" evidence="1">
    <location>
        <begin position="1"/>
        <end position="74"/>
    </location>
</feature>
<dbReference type="EMBL" id="JELW01000025">
    <property type="protein sequence ID" value="EXU98551.1"/>
    <property type="molecule type" value="Genomic_DNA"/>
</dbReference>
<feature type="region of interest" description="Disordered" evidence="1">
    <location>
        <begin position="523"/>
        <end position="550"/>
    </location>
</feature>
<feature type="compositionally biased region" description="Low complexity" evidence="1">
    <location>
        <begin position="42"/>
        <end position="54"/>
    </location>
</feature>
<dbReference type="AlphaFoldDB" id="A0A014PN56"/>
<feature type="compositionally biased region" description="Basic and acidic residues" evidence="1">
    <location>
        <begin position="523"/>
        <end position="536"/>
    </location>
</feature>
<dbReference type="HOGENOM" id="CLU_015319_0_0_1"/>
<evidence type="ECO:0000313" key="3">
    <source>
        <dbReference type="Proteomes" id="UP000030151"/>
    </source>
</evidence>
<dbReference type="Proteomes" id="UP000030151">
    <property type="component" value="Unassembled WGS sequence"/>
</dbReference>
<dbReference type="OrthoDB" id="10252009at2759"/>
<evidence type="ECO:0000256" key="1">
    <source>
        <dbReference type="SAM" id="MobiDB-lite"/>
    </source>
</evidence>
<comment type="caution">
    <text evidence="2">The sequence shown here is derived from an EMBL/GenBank/DDBJ whole genome shotgun (WGS) entry which is preliminary data.</text>
</comment>
<reference evidence="2 3" key="1">
    <citation type="submission" date="2014-02" db="EMBL/GenBank/DDBJ databases">
        <title>The genome sequence of the entomopathogenic fungus Metarhizium robertsii ARSEF 2575.</title>
        <authorList>
            <person name="Giuliano Garisto Donzelli B."/>
            <person name="Roe B.A."/>
            <person name="Macmil S.L."/>
            <person name="Krasnoff S.B."/>
            <person name="Gibson D.M."/>
        </authorList>
    </citation>
    <scope>NUCLEOTIDE SEQUENCE [LARGE SCALE GENOMIC DNA]</scope>
    <source>
        <strain evidence="2 3">ARSEF 2575</strain>
    </source>
</reference>